<dbReference type="PANTHER" id="PTHR45704">
    <property type="entry name" value="RAS-LIKE FAMILY MEMBER 11"/>
    <property type="match status" value="1"/>
</dbReference>
<dbReference type="InterPro" id="IPR027417">
    <property type="entry name" value="P-loop_NTPase"/>
</dbReference>
<evidence type="ECO:0000313" key="6">
    <source>
        <dbReference type="Proteomes" id="UP001152320"/>
    </source>
</evidence>
<evidence type="ECO:0000256" key="3">
    <source>
        <dbReference type="ARBA" id="ARBA00022801"/>
    </source>
</evidence>
<protein>
    <recommendedName>
        <fullName evidence="2">small monomeric GTPase</fullName>
        <ecNumber evidence="2">3.6.5.2</ecNumber>
    </recommendedName>
</protein>
<dbReference type="Proteomes" id="UP001152320">
    <property type="component" value="Chromosome 12"/>
</dbReference>
<accession>A0A9Q1BRL7</accession>
<evidence type="ECO:0000256" key="1">
    <source>
        <dbReference type="ARBA" id="ARBA00008344"/>
    </source>
</evidence>
<dbReference type="InterPro" id="IPR001806">
    <property type="entry name" value="Small_GTPase"/>
</dbReference>
<dbReference type="AlphaFoldDB" id="A0A9Q1BRL7"/>
<evidence type="ECO:0000256" key="4">
    <source>
        <dbReference type="ARBA" id="ARBA00048098"/>
    </source>
</evidence>
<comment type="caution">
    <text evidence="5">The sequence shown here is derived from an EMBL/GenBank/DDBJ whole genome shotgun (WGS) entry which is preliminary data.</text>
</comment>
<evidence type="ECO:0000313" key="5">
    <source>
        <dbReference type="EMBL" id="KAJ8031495.1"/>
    </source>
</evidence>
<dbReference type="SMART" id="SM00173">
    <property type="entry name" value="RAS"/>
    <property type="match status" value="1"/>
</dbReference>
<comment type="similarity">
    <text evidence="1">Belongs to the small GTPase superfamily. Ras family.</text>
</comment>
<keyword evidence="6" id="KW-1185">Reference proteome</keyword>
<dbReference type="PROSITE" id="PS51419">
    <property type="entry name" value="RAB"/>
    <property type="match status" value="1"/>
</dbReference>
<comment type="catalytic activity">
    <reaction evidence="4">
        <text>GTP + H2O = GDP + phosphate + H(+)</text>
        <dbReference type="Rhea" id="RHEA:19669"/>
        <dbReference type="ChEBI" id="CHEBI:15377"/>
        <dbReference type="ChEBI" id="CHEBI:15378"/>
        <dbReference type="ChEBI" id="CHEBI:37565"/>
        <dbReference type="ChEBI" id="CHEBI:43474"/>
        <dbReference type="ChEBI" id="CHEBI:58189"/>
        <dbReference type="EC" id="3.6.5.2"/>
    </reaction>
</comment>
<dbReference type="SMART" id="SM00175">
    <property type="entry name" value="RAB"/>
    <property type="match status" value="1"/>
</dbReference>
<proteinExistence type="inferred from homology"/>
<dbReference type="GO" id="GO:0005525">
    <property type="term" value="F:GTP binding"/>
    <property type="evidence" value="ECO:0007669"/>
    <property type="project" value="InterPro"/>
</dbReference>
<name>A0A9Q1BRL7_HOLLE</name>
<dbReference type="PROSITE" id="PS51421">
    <property type="entry name" value="RAS"/>
    <property type="match status" value="1"/>
</dbReference>
<dbReference type="SUPFAM" id="SSF52540">
    <property type="entry name" value="P-loop containing nucleoside triphosphate hydrolases"/>
    <property type="match status" value="1"/>
</dbReference>
<gene>
    <name evidence="5" type="ORF">HOLleu_24701</name>
</gene>
<organism evidence="5 6">
    <name type="scientific">Holothuria leucospilota</name>
    <name type="common">Black long sea cucumber</name>
    <name type="synonym">Mertensiothuria leucospilota</name>
    <dbReference type="NCBI Taxonomy" id="206669"/>
    <lineage>
        <taxon>Eukaryota</taxon>
        <taxon>Metazoa</taxon>
        <taxon>Echinodermata</taxon>
        <taxon>Eleutherozoa</taxon>
        <taxon>Echinozoa</taxon>
        <taxon>Holothuroidea</taxon>
        <taxon>Aspidochirotacea</taxon>
        <taxon>Aspidochirotida</taxon>
        <taxon>Holothuriidae</taxon>
        <taxon>Holothuria</taxon>
    </lineage>
</organism>
<dbReference type="OrthoDB" id="18798at2759"/>
<reference evidence="5" key="1">
    <citation type="submission" date="2021-10" db="EMBL/GenBank/DDBJ databases">
        <title>Tropical sea cucumber genome reveals ecological adaptation and Cuvierian tubules defense mechanism.</title>
        <authorList>
            <person name="Chen T."/>
        </authorList>
    </citation>
    <scope>NUCLEOTIDE SEQUENCE</scope>
    <source>
        <strain evidence="5">Nanhai2018</strain>
        <tissue evidence="5">Muscle</tissue>
    </source>
</reference>
<keyword evidence="3" id="KW-0378">Hydrolase</keyword>
<evidence type="ECO:0000256" key="2">
    <source>
        <dbReference type="ARBA" id="ARBA00011984"/>
    </source>
</evidence>
<dbReference type="Gene3D" id="3.40.50.300">
    <property type="entry name" value="P-loop containing nucleotide triphosphate hydrolases"/>
    <property type="match status" value="1"/>
</dbReference>
<dbReference type="InterPro" id="IPR051065">
    <property type="entry name" value="Ras-related_GTPase"/>
</dbReference>
<dbReference type="EMBL" id="JAIZAY010000012">
    <property type="protein sequence ID" value="KAJ8031495.1"/>
    <property type="molecule type" value="Genomic_DNA"/>
</dbReference>
<dbReference type="GO" id="GO:0003925">
    <property type="term" value="F:G protein activity"/>
    <property type="evidence" value="ECO:0007669"/>
    <property type="project" value="UniProtKB-EC"/>
</dbReference>
<dbReference type="Pfam" id="PF00071">
    <property type="entry name" value="Ras"/>
    <property type="match status" value="1"/>
</dbReference>
<dbReference type="EC" id="3.6.5.2" evidence="2"/>
<dbReference type="PRINTS" id="PR00449">
    <property type="entry name" value="RASTRNSFRMNG"/>
</dbReference>
<sequence>MHFSVFSPAITVRFLTRRFIGEYESSIDHLYKQTVSFNEAHFNIEVLDTCTKLDFVRKREDHMRWADGMILVYSVCNRPTFASLEQQIKRAQSAKAPSSIPIAILANKIDLDQNCHEVNPEEGRDLAEEYGCHFFEVSAAENWESVWDAFYAVVKDVDEEKKHKEQIRRRKSSVTKNVANKVRQAMFGSPMRRRRKISVP</sequence>